<organism evidence="2 3">
    <name type="scientific">Prorocentrum cordatum</name>
    <dbReference type="NCBI Taxonomy" id="2364126"/>
    <lineage>
        <taxon>Eukaryota</taxon>
        <taxon>Sar</taxon>
        <taxon>Alveolata</taxon>
        <taxon>Dinophyceae</taxon>
        <taxon>Prorocentrales</taxon>
        <taxon>Prorocentraceae</taxon>
        <taxon>Prorocentrum</taxon>
    </lineage>
</organism>
<accession>A0ABN9VQD8</accession>
<name>A0ABN9VQD8_9DINO</name>
<comment type="caution">
    <text evidence="2">The sequence shown here is derived from an EMBL/GenBank/DDBJ whole genome shotgun (WGS) entry which is preliminary data.</text>
</comment>
<feature type="compositionally biased region" description="Basic and acidic residues" evidence="1">
    <location>
        <begin position="107"/>
        <end position="119"/>
    </location>
</feature>
<gene>
    <name evidence="2" type="ORF">PCOR1329_LOCUS60213</name>
</gene>
<feature type="compositionally biased region" description="Basic residues" evidence="1">
    <location>
        <begin position="77"/>
        <end position="106"/>
    </location>
</feature>
<reference evidence="2" key="1">
    <citation type="submission" date="2023-10" db="EMBL/GenBank/DDBJ databases">
        <authorList>
            <person name="Chen Y."/>
            <person name="Shah S."/>
            <person name="Dougan E. K."/>
            <person name="Thang M."/>
            <person name="Chan C."/>
        </authorList>
    </citation>
    <scope>NUCLEOTIDE SEQUENCE [LARGE SCALE GENOMIC DNA]</scope>
</reference>
<evidence type="ECO:0000313" key="2">
    <source>
        <dbReference type="EMBL" id="CAK0875571.1"/>
    </source>
</evidence>
<keyword evidence="3" id="KW-1185">Reference proteome</keyword>
<evidence type="ECO:0000256" key="1">
    <source>
        <dbReference type="SAM" id="MobiDB-lite"/>
    </source>
</evidence>
<dbReference type="EMBL" id="CAUYUJ010017529">
    <property type="protein sequence ID" value="CAK0875571.1"/>
    <property type="molecule type" value="Genomic_DNA"/>
</dbReference>
<evidence type="ECO:0000313" key="3">
    <source>
        <dbReference type="Proteomes" id="UP001189429"/>
    </source>
</evidence>
<feature type="non-terminal residue" evidence="2">
    <location>
        <position position="1"/>
    </location>
</feature>
<dbReference type="Proteomes" id="UP001189429">
    <property type="component" value="Unassembled WGS sequence"/>
</dbReference>
<evidence type="ECO:0008006" key="4">
    <source>
        <dbReference type="Google" id="ProtNLM"/>
    </source>
</evidence>
<feature type="compositionally biased region" description="Basic and acidic residues" evidence="1">
    <location>
        <begin position="126"/>
        <end position="149"/>
    </location>
</feature>
<protein>
    <recommendedName>
        <fullName evidence="4">FACT complex subunit</fullName>
    </recommendedName>
</protein>
<proteinExistence type="predicted"/>
<feature type="compositionally biased region" description="Low complexity" evidence="1">
    <location>
        <begin position="185"/>
        <end position="208"/>
    </location>
</feature>
<sequence length="208" mass="21978">VLISPRPKIDGWECAIRHGTRQVWTKFSNARAPVSDTLLGTVQHANKLMEKMIKAHDVPKDADEGASSDDLPEGKDKKSKGGKSGGKGKKKSKGGKSGGKGKKAKGGKAEGEKENKKESDDDDAPGNDKEIEKDEGPESVNENDKKDELSAEDPEIPGFRPGFDDTQLQTLEDFDDTAADDKAVEAAAAPDEPAAPAVNEGVAAAADE</sequence>
<feature type="region of interest" description="Disordered" evidence="1">
    <location>
        <begin position="56"/>
        <end position="208"/>
    </location>
</feature>